<comment type="caution">
    <text evidence="2">The sequence shown here is derived from an EMBL/GenBank/DDBJ whole genome shotgun (WGS) entry which is preliminary data.</text>
</comment>
<reference evidence="2 3" key="1">
    <citation type="submission" date="2020-12" db="EMBL/GenBank/DDBJ databases">
        <title>De novo assembly of Tibetan sheep genome.</title>
        <authorList>
            <person name="Li X."/>
        </authorList>
    </citation>
    <scope>NUCLEOTIDE SEQUENCE [LARGE SCALE GENOMIC DNA]</scope>
    <source>
        <tissue evidence="2">Heart</tissue>
    </source>
</reference>
<evidence type="ECO:0000256" key="1">
    <source>
        <dbReference type="SAM" id="MobiDB-lite"/>
    </source>
</evidence>
<evidence type="ECO:0000313" key="2">
    <source>
        <dbReference type="EMBL" id="KAG5194520.1"/>
    </source>
</evidence>
<dbReference type="Proteomes" id="UP000664991">
    <property type="component" value="Chromosome 26"/>
</dbReference>
<organism evidence="2 3">
    <name type="scientific">Ovis aries</name>
    <name type="common">Sheep</name>
    <dbReference type="NCBI Taxonomy" id="9940"/>
    <lineage>
        <taxon>Eukaryota</taxon>
        <taxon>Metazoa</taxon>
        <taxon>Chordata</taxon>
        <taxon>Craniata</taxon>
        <taxon>Vertebrata</taxon>
        <taxon>Euteleostomi</taxon>
        <taxon>Mammalia</taxon>
        <taxon>Eutheria</taxon>
        <taxon>Laurasiatheria</taxon>
        <taxon>Artiodactyla</taxon>
        <taxon>Ruminantia</taxon>
        <taxon>Pecora</taxon>
        <taxon>Bovidae</taxon>
        <taxon>Caprinae</taxon>
        <taxon>Ovis</taxon>
    </lineage>
</organism>
<dbReference type="AlphaFoldDB" id="A0A835ZIV0"/>
<feature type="compositionally biased region" description="Low complexity" evidence="1">
    <location>
        <begin position="9"/>
        <end position="28"/>
    </location>
</feature>
<dbReference type="EMBL" id="JAEMGP010000026">
    <property type="protein sequence ID" value="KAG5194520.1"/>
    <property type="molecule type" value="Genomic_DNA"/>
</dbReference>
<protein>
    <submittedName>
        <fullName evidence="2">Uncharacterized protein</fullName>
    </submittedName>
</protein>
<accession>A0A835ZIV0</accession>
<proteinExistence type="predicted"/>
<feature type="region of interest" description="Disordered" evidence="1">
    <location>
        <begin position="1"/>
        <end position="36"/>
    </location>
</feature>
<gene>
    <name evidence="2" type="ORF">JEQ12_013317</name>
</gene>
<evidence type="ECO:0000313" key="3">
    <source>
        <dbReference type="Proteomes" id="UP000664991"/>
    </source>
</evidence>
<sequence length="121" mass="13246">MNTTGRSTGSLRPSASPPSAGSSPSARGRMPRSRAELLRDAPEVHRAFHKCKELDQKLDQTCDVCQPLASASSSPSLILKLPYWHSVLATSGSLLYNTSLGLHADCVCLQSNRDRNRKQRR</sequence>
<name>A0A835ZIV0_SHEEP</name>